<dbReference type="GO" id="GO:0006508">
    <property type="term" value="P:proteolysis"/>
    <property type="evidence" value="ECO:0007669"/>
    <property type="project" value="UniProtKB-KW"/>
</dbReference>
<dbReference type="InterPro" id="IPR051201">
    <property type="entry name" value="Chloro_Bact_Ser_Proteases"/>
</dbReference>
<dbReference type="PANTHER" id="PTHR43343">
    <property type="entry name" value="PEPTIDASE S12"/>
    <property type="match status" value="1"/>
</dbReference>
<dbReference type="EMBL" id="CP002582">
    <property type="protein sequence ID" value="ADZ83396.1"/>
    <property type="molecule type" value="Genomic_DNA"/>
</dbReference>
<feature type="compositionally biased region" description="Acidic residues" evidence="3">
    <location>
        <begin position="1"/>
        <end position="12"/>
    </location>
</feature>
<dbReference type="InterPro" id="IPR001478">
    <property type="entry name" value="PDZ"/>
</dbReference>
<dbReference type="PRINTS" id="PR00834">
    <property type="entry name" value="PROTEASES2C"/>
</dbReference>
<dbReference type="PROSITE" id="PS50106">
    <property type="entry name" value="PDZ"/>
    <property type="match status" value="1"/>
</dbReference>
<evidence type="ECO:0000313" key="7">
    <source>
        <dbReference type="Proteomes" id="UP000008467"/>
    </source>
</evidence>
<keyword evidence="4" id="KW-0472">Membrane</keyword>
<dbReference type="eggNOG" id="COG0265">
    <property type="taxonomic scope" value="Bacteria"/>
</dbReference>
<keyword evidence="4" id="KW-1133">Transmembrane helix</keyword>
<keyword evidence="4" id="KW-0812">Transmembrane</keyword>
<dbReference type="HOGENOM" id="CLU_020120_0_0_9"/>
<reference evidence="6 7" key="1">
    <citation type="journal article" date="2011" name="J. Bacteriol.">
        <title>Complete genome sequence of the cellulose-degrading bacterium Cellulosilyticum lentocellum.</title>
        <authorList>
            <consortium name="US DOE Joint Genome Institute"/>
            <person name="Miller D.A."/>
            <person name="Suen G."/>
            <person name="Bruce D."/>
            <person name="Copeland A."/>
            <person name="Cheng J.F."/>
            <person name="Detter C."/>
            <person name="Goodwin L.A."/>
            <person name="Han C.S."/>
            <person name="Hauser L.J."/>
            <person name="Land M.L."/>
            <person name="Lapidus A."/>
            <person name="Lucas S."/>
            <person name="Meincke L."/>
            <person name="Pitluck S."/>
            <person name="Tapia R."/>
            <person name="Teshima H."/>
            <person name="Woyke T."/>
            <person name="Fox B.G."/>
            <person name="Angert E.R."/>
            <person name="Currie C.R."/>
        </authorList>
    </citation>
    <scope>NUCLEOTIDE SEQUENCE [LARGE SCALE GENOMIC DNA]</scope>
    <source>
        <strain evidence="7">ATCC 49066 / DSM 5427 / NCIMB 11756 / RHM5</strain>
    </source>
</reference>
<keyword evidence="7" id="KW-1185">Reference proteome</keyword>
<accession>F2JLK5</accession>
<gene>
    <name evidence="6" type="ordered locus">Clole_1672</name>
</gene>
<protein>
    <submittedName>
        <fullName evidence="6">Peptidase S1 and S6 chymotrypsin/Hap</fullName>
    </submittedName>
</protein>
<dbReference type="GO" id="GO:0004252">
    <property type="term" value="F:serine-type endopeptidase activity"/>
    <property type="evidence" value="ECO:0007669"/>
    <property type="project" value="InterPro"/>
</dbReference>
<dbReference type="STRING" id="642492.Clole_1672"/>
<proteinExistence type="predicted"/>
<dbReference type="Pfam" id="PF13365">
    <property type="entry name" value="Trypsin_2"/>
    <property type="match status" value="1"/>
</dbReference>
<dbReference type="RefSeq" id="WP_013656693.1">
    <property type="nucleotide sequence ID" value="NC_015275.1"/>
</dbReference>
<dbReference type="Gene3D" id="2.30.42.10">
    <property type="match status" value="1"/>
</dbReference>
<dbReference type="Pfam" id="PF13180">
    <property type="entry name" value="PDZ_2"/>
    <property type="match status" value="1"/>
</dbReference>
<dbReference type="SMART" id="SM00228">
    <property type="entry name" value="PDZ"/>
    <property type="match status" value="1"/>
</dbReference>
<evidence type="ECO:0000256" key="4">
    <source>
        <dbReference type="SAM" id="Phobius"/>
    </source>
</evidence>
<dbReference type="InterPro" id="IPR009003">
    <property type="entry name" value="Peptidase_S1_PA"/>
</dbReference>
<dbReference type="SUPFAM" id="SSF50494">
    <property type="entry name" value="Trypsin-like serine proteases"/>
    <property type="match status" value="1"/>
</dbReference>
<dbReference type="SUPFAM" id="SSF50156">
    <property type="entry name" value="PDZ domain-like"/>
    <property type="match status" value="1"/>
</dbReference>
<evidence type="ECO:0000256" key="3">
    <source>
        <dbReference type="SAM" id="MobiDB-lite"/>
    </source>
</evidence>
<keyword evidence="1" id="KW-0645">Protease</keyword>
<evidence type="ECO:0000256" key="2">
    <source>
        <dbReference type="ARBA" id="ARBA00022801"/>
    </source>
</evidence>
<dbReference type="AlphaFoldDB" id="F2JLK5"/>
<dbReference type="Gene3D" id="2.40.10.120">
    <property type="match status" value="1"/>
</dbReference>
<evidence type="ECO:0000259" key="5">
    <source>
        <dbReference type="PROSITE" id="PS50106"/>
    </source>
</evidence>
<sequence>MSEWNNDYEEQVNEQIIEETKESSEKVKEEVPLSEAIPVMPSSKEEKPKKKHKVGKGILLTTIVALASFGGGSLYTSYQWMEKYEASNAASKEQSNAGTQTTIVPTSVTSAGVSVSDVAKKAADSVVEISTEVVATDQFFGQFVTQGAGSGVVLTEDGYIITNNHVIDGAKKITVRLTNGNEYTAKLIGTDTQTDVAVIKIDTQNEKLQAAELGDSDQLIVGEPAIAIGNPLGELGGTVTNGIISALDREITISGRSMRLLQTNAAINPGNSGGGLFNSQGQLVGLVVAKSSGSDVEGLGFAIPVNKVKEIADSLVQNGYVSGRPALGVKVVDVDSWQTAMQYNLNQTGVYVAELTEGGNAAAAGLKVGDFIVGIEDTQVSSTSDISNILSGNKVGDIVKVTISRNGKFVNVQLKLSELKPVQQTASEN</sequence>
<dbReference type="InterPro" id="IPR001940">
    <property type="entry name" value="Peptidase_S1C"/>
</dbReference>
<dbReference type="InterPro" id="IPR036034">
    <property type="entry name" value="PDZ_sf"/>
</dbReference>
<feature type="compositionally biased region" description="Basic and acidic residues" evidence="3">
    <location>
        <begin position="18"/>
        <end position="31"/>
    </location>
</feature>
<keyword evidence="2" id="KW-0378">Hydrolase</keyword>
<organism evidence="6 7">
    <name type="scientific">Cellulosilyticum lentocellum (strain ATCC 49066 / DSM 5427 / NCIMB 11756 / RHM5)</name>
    <name type="common">Clostridium lentocellum</name>
    <dbReference type="NCBI Taxonomy" id="642492"/>
    <lineage>
        <taxon>Bacteria</taxon>
        <taxon>Bacillati</taxon>
        <taxon>Bacillota</taxon>
        <taxon>Clostridia</taxon>
        <taxon>Lachnospirales</taxon>
        <taxon>Cellulosilyticaceae</taxon>
        <taxon>Cellulosilyticum</taxon>
    </lineage>
</organism>
<feature type="transmembrane region" description="Helical" evidence="4">
    <location>
        <begin position="57"/>
        <end position="78"/>
    </location>
</feature>
<evidence type="ECO:0000313" key="6">
    <source>
        <dbReference type="EMBL" id="ADZ83396.1"/>
    </source>
</evidence>
<feature type="domain" description="PDZ" evidence="5">
    <location>
        <begin position="322"/>
        <end position="407"/>
    </location>
</feature>
<dbReference type="Proteomes" id="UP000008467">
    <property type="component" value="Chromosome"/>
</dbReference>
<name>F2JLK5_CELLD</name>
<dbReference type="PANTHER" id="PTHR43343:SF3">
    <property type="entry name" value="PROTEASE DO-LIKE 8, CHLOROPLASTIC"/>
    <property type="match status" value="1"/>
</dbReference>
<feature type="region of interest" description="Disordered" evidence="3">
    <location>
        <begin position="1"/>
        <end position="51"/>
    </location>
</feature>
<dbReference type="KEGG" id="cle:Clole_1672"/>
<evidence type="ECO:0000256" key="1">
    <source>
        <dbReference type="ARBA" id="ARBA00022670"/>
    </source>
</evidence>